<dbReference type="Pfam" id="PF02284">
    <property type="entry name" value="COX5A"/>
    <property type="match status" value="1"/>
</dbReference>
<keyword evidence="7 13" id="KW-0999">Mitochondrion inner membrane</keyword>
<proteinExistence type="inferred from homology"/>
<comment type="subunit">
    <text evidence="13">Component of the cytochrome c oxidase (complex IV, CIV), a multisubunit enzyme composed of a catalytic core of 3 subunits and several supernumerary subunits. The complex exists as a monomer or a dimer and forms supercomplexes (SCs) in the inner mitochondrial membrane with ubiquinol-cytochrome c oxidoreductase (cytochrome b-c1 complex, complex III, CIII).</text>
</comment>
<evidence type="ECO:0000256" key="13">
    <source>
        <dbReference type="RuleBase" id="RU368103"/>
    </source>
</evidence>
<dbReference type="GO" id="GO:0046872">
    <property type="term" value="F:metal ion binding"/>
    <property type="evidence" value="ECO:0007669"/>
    <property type="project" value="UniProtKB-UniRule"/>
</dbReference>
<dbReference type="PANTHER" id="PTHR14200">
    <property type="entry name" value="CYTOCHROME C OXIDASE POLYPEPTIDE"/>
    <property type="match status" value="1"/>
</dbReference>
<evidence type="ECO:0000313" key="15">
    <source>
        <dbReference type="EMBL" id="CAD2199189.1"/>
    </source>
</evidence>
<comment type="pathway">
    <text evidence="2 13">Energy metabolism; oxidative phosphorylation.</text>
</comment>
<dbReference type="GO" id="GO:0005743">
    <property type="term" value="C:mitochondrial inner membrane"/>
    <property type="evidence" value="ECO:0007669"/>
    <property type="project" value="UniProtKB-SubCell"/>
</dbReference>
<protein>
    <recommendedName>
        <fullName evidence="4 13">Cytochrome c oxidase subunit 5A, mitochondrial</fullName>
    </recommendedName>
    <alternativeName>
        <fullName evidence="12 13">Cytochrome c oxidase polypeptide Va</fullName>
    </alternativeName>
</protein>
<evidence type="ECO:0000256" key="9">
    <source>
        <dbReference type="ARBA" id="ARBA00023004"/>
    </source>
</evidence>
<dbReference type="Proteomes" id="UP000580250">
    <property type="component" value="Unassembled WGS sequence"/>
</dbReference>
<keyword evidence="8 13" id="KW-0809">Transit peptide</keyword>
<evidence type="ECO:0000256" key="2">
    <source>
        <dbReference type="ARBA" id="ARBA00004673"/>
    </source>
</evidence>
<dbReference type="CDD" id="cd00923">
    <property type="entry name" value="Cyt_c_Oxidase_Va"/>
    <property type="match status" value="1"/>
</dbReference>
<organism evidence="14 16">
    <name type="scientific">Meloidogyne enterolobii</name>
    <name type="common">Root-knot nematode worm</name>
    <name type="synonym">Meloidogyne mayaguensis</name>
    <dbReference type="NCBI Taxonomy" id="390850"/>
    <lineage>
        <taxon>Eukaryota</taxon>
        <taxon>Metazoa</taxon>
        <taxon>Ecdysozoa</taxon>
        <taxon>Nematoda</taxon>
        <taxon>Chromadorea</taxon>
        <taxon>Rhabditida</taxon>
        <taxon>Tylenchina</taxon>
        <taxon>Tylenchomorpha</taxon>
        <taxon>Tylenchoidea</taxon>
        <taxon>Meloidogynidae</taxon>
        <taxon>Meloidogyninae</taxon>
        <taxon>Meloidogyne</taxon>
    </lineage>
</organism>
<evidence type="ECO:0000256" key="5">
    <source>
        <dbReference type="ARBA" id="ARBA00022617"/>
    </source>
</evidence>
<comment type="subcellular location">
    <subcellularLocation>
        <location evidence="1 13">Mitochondrion inner membrane</location>
        <topology evidence="1 13">Peripheral membrane protein</topology>
        <orientation evidence="1 13">Matrix side</orientation>
    </subcellularLocation>
</comment>
<dbReference type="GO" id="GO:0045277">
    <property type="term" value="C:respiratory chain complex IV"/>
    <property type="evidence" value="ECO:0007669"/>
    <property type="project" value="UniProtKB-UniRule"/>
</dbReference>
<dbReference type="EMBL" id="CAJEWN010000020">
    <property type="protein sequence ID" value="CAD2137719.1"/>
    <property type="molecule type" value="Genomic_DNA"/>
</dbReference>
<sequence>MNSIIGYNKFRFVAAAGRNLISRAAYSGLGREEIMWNWPPEKFDNHFIDYLSRPEIDGWEVRKAFTELFNFDVIPDPKIVTAGLRACRRVNDLSLAVRFLENVKLKCGSEKTRKLVYPYIIQEVQPVLDELGIPTPEDLGYDKPEYFHPASEEYWEKKWYKDYGYTKMPGYEHFG</sequence>
<keyword evidence="10 13" id="KW-0496">Mitochondrion</keyword>
<dbReference type="EMBL" id="CAJEWN010001660">
    <property type="protein sequence ID" value="CAD2199189.1"/>
    <property type="molecule type" value="Genomic_DNA"/>
</dbReference>
<evidence type="ECO:0000256" key="1">
    <source>
        <dbReference type="ARBA" id="ARBA00004443"/>
    </source>
</evidence>
<evidence type="ECO:0000256" key="7">
    <source>
        <dbReference type="ARBA" id="ARBA00022792"/>
    </source>
</evidence>
<reference evidence="14 16" key="1">
    <citation type="submission" date="2020-08" db="EMBL/GenBank/DDBJ databases">
        <authorList>
            <person name="Koutsovoulos G."/>
            <person name="Danchin GJ E."/>
        </authorList>
    </citation>
    <scope>NUCLEOTIDE SEQUENCE [LARGE SCALE GENOMIC DNA]</scope>
</reference>
<keyword evidence="9 13" id="KW-0408">Iron</keyword>
<dbReference type="InterPro" id="IPR036545">
    <property type="entry name" value="Cyt_c_oxidase_su5A/6_sf"/>
</dbReference>
<dbReference type="GO" id="GO:0006123">
    <property type="term" value="P:mitochondrial electron transport, cytochrome c to oxygen"/>
    <property type="evidence" value="ECO:0007669"/>
    <property type="project" value="UniProtKB-UniRule"/>
</dbReference>
<keyword evidence="6 13" id="KW-0479">Metal-binding</keyword>
<gene>
    <name evidence="15" type="ORF">MENT_LOCUS52561</name>
    <name evidence="14" type="ORF">MENT_LOCUS5527</name>
</gene>
<dbReference type="FunFam" id="1.25.40.40:FF:000001">
    <property type="entry name" value="Cytochrome c oxidase subunit VI"/>
    <property type="match status" value="1"/>
</dbReference>
<dbReference type="OrthoDB" id="5778907at2759"/>
<evidence type="ECO:0000256" key="6">
    <source>
        <dbReference type="ARBA" id="ARBA00022723"/>
    </source>
</evidence>
<evidence type="ECO:0000256" key="10">
    <source>
        <dbReference type="ARBA" id="ARBA00023128"/>
    </source>
</evidence>
<evidence type="ECO:0000256" key="8">
    <source>
        <dbReference type="ARBA" id="ARBA00022946"/>
    </source>
</evidence>
<evidence type="ECO:0000256" key="4">
    <source>
        <dbReference type="ARBA" id="ARBA00021968"/>
    </source>
</evidence>
<accession>A0A6V7TWZ2</accession>
<evidence type="ECO:0000256" key="3">
    <source>
        <dbReference type="ARBA" id="ARBA00007972"/>
    </source>
</evidence>
<evidence type="ECO:0000256" key="11">
    <source>
        <dbReference type="ARBA" id="ARBA00023136"/>
    </source>
</evidence>
<keyword evidence="11 13" id="KW-0472">Membrane</keyword>
<dbReference type="InterPro" id="IPR003204">
    <property type="entry name" value="Cyt_c_oxidase_su5A/6"/>
</dbReference>
<comment type="caution">
    <text evidence="14">The sequence shown here is derived from an EMBL/GenBank/DDBJ whole genome shotgun (WGS) entry which is preliminary data.</text>
</comment>
<dbReference type="SUPFAM" id="SSF48479">
    <property type="entry name" value="Cytochrome c oxidase subunit E"/>
    <property type="match status" value="1"/>
</dbReference>
<dbReference type="Gene3D" id="1.25.40.40">
    <property type="entry name" value="Cytochrome c oxidase, subunit Va/VI"/>
    <property type="match status" value="1"/>
</dbReference>
<dbReference type="AlphaFoldDB" id="A0A6V7TWZ2"/>
<evidence type="ECO:0000256" key="12">
    <source>
        <dbReference type="ARBA" id="ARBA00031049"/>
    </source>
</evidence>
<evidence type="ECO:0000313" key="14">
    <source>
        <dbReference type="EMBL" id="CAD2137719.1"/>
    </source>
</evidence>
<dbReference type="UniPathway" id="UPA00705"/>
<dbReference type="PANTHER" id="PTHR14200:SF11">
    <property type="entry name" value="CYTOCHROME C OXIDASE SUBUNIT 5A, MITOCHONDRIAL"/>
    <property type="match status" value="1"/>
</dbReference>
<comment type="similarity">
    <text evidence="3 13">Belongs to the cytochrome c oxidase subunit 5A family.</text>
</comment>
<evidence type="ECO:0000313" key="16">
    <source>
        <dbReference type="Proteomes" id="UP000580250"/>
    </source>
</evidence>
<keyword evidence="5 13" id="KW-0349">Heme</keyword>
<name>A0A6V7TWZ2_MELEN</name>
<comment type="function">
    <text evidence="13">Component of the cytochrome c oxidase, the last enzyme in the mitochondrial electron transport chain which drives oxidative phosphorylation. The respiratory chain contains 3 multisubunit complexes succinate dehydrogenase (complex II, CII), ubiquinol-cytochrome c oxidoreductase (cytochrome b-c1 complex, complex III, CIII) and cytochrome c oxidase (complex IV, CIV), that cooperate to transfer electrons derived from NADH and succinate to molecular oxygen, creating an electrochemical gradient over the inner membrane that drives transmembrane transport and the ATP synthase. Cytochrome c oxidase is the component of the respiratory chain that catalyzes the reduction of oxygen to water. Electrons originating from reduced cytochrome c in the intermembrane space (IMS) are transferred via the dinuclear copper A center (CU(A)) of subunit 2 and heme A of subunit 1 to the active site in subunit 1, a binuclear center (BNC) formed by heme A3 and copper B (CU(B)). The BNC reduces molecular oxygen to 2 water molecules using 4 electrons from cytochrome c in the IMS and 4 protons from the mitochondrial matrix.</text>
</comment>